<keyword evidence="4" id="KW-0472">Membrane</keyword>
<name>A0A2A4G076_9SPHN</name>
<dbReference type="Proteomes" id="UP000218934">
    <property type="component" value="Unassembled WGS sequence"/>
</dbReference>
<evidence type="ECO:0000256" key="2">
    <source>
        <dbReference type="ARBA" id="ARBA00022679"/>
    </source>
</evidence>
<evidence type="ECO:0000259" key="5">
    <source>
        <dbReference type="SMART" id="SM00563"/>
    </source>
</evidence>
<evidence type="ECO:0000313" key="6">
    <source>
        <dbReference type="EMBL" id="PCE43395.1"/>
    </source>
</evidence>
<dbReference type="AlphaFoldDB" id="A0A2A4G076"/>
<comment type="caution">
    <text evidence="6">The sequence shown here is derived from an EMBL/GenBank/DDBJ whole genome shotgun (WGS) entry which is preliminary data.</text>
</comment>
<feature type="transmembrane region" description="Helical" evidence="4">
    <location>
        <begin position="12"/>
        <end position="35"/>
    </location>
</feature>
<evidence type="ECO:0000256" key="3">
    <source>
        <dbReference type="ARBA" id="ARBA00023315"/>
    </source>
</evidence>
<dbReference type="PANTHER" id="PTHR10434:SF40">
    <property type="entry name" value="1-ACYL-SN-GLYCEROL-3-PHOSPHATE ACYLTRANSFERASE"/>
    <property type="match status" value="1"/>
</dbReference>
<dbReference type="GO" id="GO:0006654">
    <property type="term" value="P:phosphatidic acid biosynthetic process"/>
    <property type="evidence" value="ECO:0007669"/>
    <property type="project" value="TreeGrafter"/>
</dbReference>
<dbReference type="EMBL" id="NWUF01000004">
    <property type="protein sequence ID" value="PCE43395.1"/>
    <property type="molecule type" value="Genomic_DNA"/>
</dbReference>
<feature type="domain" description="Phospholipid/glycerol acyltransferase" evidence="5">
    <location>
        <begin position="69"/>
        <end position="183"/>
    </location>
</feature>
<dbReference type="KEGG" id="rdi:CMV14_00860"/>
<reference evidence="6 7" key="1">
    <citation type="submission" date="2017-09" db="EMBL/GenBank/DDBJ databases">
        <title>The Catabolism of 3,6-Dichlorosalicylic acid is Initiated by the Cytochrome P450 Monooxygenase DsmABC in Rhizorhabdus dicambivorans Ndbn-20.</title>
        <authorList>
            <person name="Na L."/>
        </authorList>
    </citation>
    <scope>NUCLEOTIDE SEQUENCE [LARGE SCALE GENOMIC DNA]</scope>
    <source>
        <strain evidence="6 7">Ndbn-20m</strain>
    </source>
</reference>
<evidence type="ECO:0000256" key="4">
    <source>
        <dbReference type="SAM" id="Phobius"/>
    </source>
</evidence>
<dbReference type="GO" id="GO:0003841">
    <property type="term" value="F:1-acylglycerol-3-phosphate O-acyltransferase activity"/>
    <property type="evidence" value="ECO:0007669"/>
    <property type="project" value="TreeGrafter"/>
</dbReference>
<keyword evidence="4" id="KW-1133">Transmembrane helix</keyword>
<dbReference type="PANTHER" id="PTHR10434">
    <property type="entry name" value="1-ACYL-SN-GLYCEROL-3-PHOSPHATE ACYLTRANSFERASE"/>
    <property type="match status" value="1"/>
</dbReference>
<accession>A0A2A4G076</accession>
<organism evidence="6 7">
    <name type="scientific">Rhizorhabdus dicambivorans</name>
    <dbReference type="NCBI Taxonomy" id="1850238"/>
    <lineage>
        <taxon>Bacteria</taxon>
        <taxon>Pseudomonadati</taxon>
        <taxon>Pseudomonadota</taxon>
        <taxon>Alphaproteobacteria</taxon>
        <taxon>Sphingomonadales</taxon>
        <taxon>Sphingomonadaceae</taxon>
        <taxon>Rhizorhabdus</taxon>
    </lineage>
</organism>
<comment type="pathway">
    <text evidence="1">Lipid metabolism.</text>
</comment>
<dbReference type="RefSeq" id="WP_066969121.1">
    <property type="nucleotide sequence ID" value="NZ_CP023449.1"/>
</dbReference>
<keyword evidence="4" id="KW-0812">Transmembrane</keyword>
<dbReference type="SUPFAM" id="SSF69593">
    <property type="entry name" value="Glycerol-3-phosphate (1)-acyltransferase"/>
    <property type="match status" value="1"/>
</dbReference>
<protein>
    <submittedName>
        <fullName evidence="6">1-acyl-sn-glycerol-3-phosphate acyltransferase</fullName>
    </submittedName>
</protein>
<keyword evidence="3 6" id="KW-0012">Acyltransferase</keyword>
<dbReference type="InterPro" id="IPR002123">
    <property type="entry name" value="Plipid/glycerol_acylTrfase"/>
</dbReference>
<keyword evidence="7" id="KW-1185">Reference proteome</keyword>
<dbReference type="SMART" id="SM00563">
    <property type="entry name" value="PlsC"/>
    <property type="match status" value="1"/>
</dbReference>
<dbReference type="Pfam" id="PF01553">
    <property type="entry name" value="Acyltransferase"/>
    <property type="match status" value="1"/>
</dbReference>
<keyword evidence="2 6" id="KW-0808">Transferase</keyword>
<proteinExistence type="predicted"/>
<sequence length="234" mass="25846">MVALRSTLFALLFYPGTVIAVLSAFVSALFGNAALRRHALGWAVFHRWCARWILGIRTRVEGRLPPGPHLYAAKHQSMYETLELLLVLDDPAVVLKRELADIPLFGRIAKMAGVIPVDRAGSAKALRRMMRAAAAARDEQRSILIFPEGTRVHPGEQPPLQPGFAGLYKQLGLAVVPIALDSGLIWPRNSFRKHPGIVTIRLGEPIPPSLPRAEIENRVHAAINALERPRNESF</sequence>
<dbReference type="OrthoDB" id="5290997at2"/>
<evidence type="ECO:0000313" key="7">
    <source>
        <dbReference type="Proteomes" id="UP000218934"/>
    </source>
</evidence>
<evidence type="ECO:0000256" key="1">
    <source>
        <dbReference type="ARBA" id="ARBA00005189"/>
    </source>
</evidence>
<gene>
    <name evidence="6" type="ORF">COO09_05900</name>
</gene>
<dbReference type="CDD" id="cd07989">
    <property type="entry name" value="LPLAT_AGPAT-like"/>
    <property type="match status" value="1"/>
</dbReference>